<evidence type="ECO:0000256" key="2">
    <source>
        <dbReference type="ARBA" id="ARBA00022448"/>
    </source>
</evidence>
<dbReference type="AlphaFoldDB" id="A0A562BQM6"/>
<evidence type="ECO:0000256" key="4">
    <source>
        <dbReference type="ARBA" id="ARBA00022692"/>
    </source>
</evidence>
<accession>A0A562BQM6</accession>
<feature type="transmembrane region" description="Helical" evidence="9">
    <location>
        <begin position="49"/>
        <end position="71"/>
    </location>
</feature>
<dbReference type="InterPro" id="IPR001851">
    <property type="entry name" value="ABC_transp_permease"/>
</dbReference>
<evidence type="ECO:0000256" key="9">
    <source>
        <dbReference type="SAM" id="Phobius"/>
    </source>
</evidence>
<name>A0A562BQM6_9BURK</name>
<keyword evidence="2" id="KW-0813">Transport</keyword>
<comment type="subcellular location">
    <subcellularLocation>
        <location evidence="1">Cell membrane</location>
        <topology evidence="1">Multi-pass membrane protein</topology>
    </subcellularLocation>
</comment>
<dbReference type="EMBL" id="VLJN01000009">
    <property type="protein sequence ID" value="TWG87464.1"/>
    <property type="molecule type" value="Genomic_DNA"/>
</dbReference>
<evidence type="ECO:0000313" key="10">
    <source>
        <dbReference type="EMBL" id="TWG87464.1"/>
    </source>
</evidence>
<organism evidence="10 11">
    <name type="scientific">Cupriavidus gilardii J11</name>
    <dbReference type="NCBI Taxonomy" id="936133"/>
    <lineage>
        <taxon>Bacteria</taxon>
        <taxon>Pseudomonadati</taxon>
        <taxon>Pseudomonadota</taxon>
        <taxon>Betaproteobacteria</taxon>
        <taxon>Burkholderiales</taxon>
        <taxon>Burkholderiaceae</taxon>
        <taxon>Cupriavidus</taxon>
    </lineage>
</organism>
<keyword evidence="11" id="KW-1185">Reference proteome</keyword>
<proteinExistence type="inferred from homology"/>
<evidence type="ECO:0000256" key="5">
    <source>
        <dbReference type="ARBA" id="ARBA00022970"/>
    </source>
</evidence>
<protein>
    <submittedName>
        <fullName evidence="10">Branched-chain amino acid transport system permease protein</fullName>
    </submittedName>
</protein>
<feature type="transmembrane region" description="Helical" evidence="9">
    <location>
        <begin position="12"/>
        <end position="29"/>
    </location>
</feature>
<dbReference type="GO" id="GO:0005886">
    <property type="term" value="C:plasma membrane"/>
    <property type="evidence" value="ECO:0007669"/>
    <property type="project" value="UniProtKB-SubCell"/>
</dbReference>
<evidence type="ECO:0000256" key="6">
    <source>
        <dbReference type="ARBA" id="ARBA00022989"/>
    </source>
</evidence>
<dbReference type="PANTHER" id="PTHR11795:SF445">
    <property type="entry name" value="AMINO ACID ABC TRANSPORTER PERMEASE PROTEIN"/>
    <property type="match status" value="1"/>
</dbReference>
<evidence type="ECO:0000313" key="11">
    <source>
        <dbReference type="Proteomes" id="UP000318141"/>
    </source>
</evidence>
<keyword evidence="3" id="KW-1003">Cell membrane</keyword>
<reference evidence="10 11" key="1">
    <citation type="submission" date="2019-07" db="EMBL/GenBank/DDBJ databases">
        <title>Genome sequencing of lignin-degrading bacterial isolates.</title>
        <authorList>
            <person name="Gladden J."/>
        </authorList>
    </citation>
    <scope>NUCLEOTIDE SEQUENCE [LARGE SCALE GENOMIC DNA]</scope>
    <source>
        <strain evidence="10 11">J11</strain>
    </source>
</reference>
<comment type="caution">
    <text evidence="10">The sequence shown here is derived from an EMBL/GenBank/DDBJ whole genome shotgun (WGS) entry which is preliminary data.</text>
</comment>
<dbReference type="Proteomes" id="UP000318141">
    <property type="component" value="Unassembled WGS sequence"/>
</dbReference>
<keyword evidence="5" id="KW-0029">Amino-acid transport</keyword>
<dbReference type="GO" id="GO:0006865">
    <property type="term" value="P:amino acid transport"/>
    <property type="evidence" value="ECO:0007669"/>
    <property type="project" value="UniProtKB-KW"/>
</dbReference>
<sequence>MLQFLVDTLLRASDLALIALGLSMVYGLVKFPNIAHVQYAMLGAYIAWTLHALGIPLALAIALACAATGGLRCAWPRSG</sequence>
<keyword evidence="4 9" id="KW-0812">Transmembrane</keyword>
<keyword evidence="6 9" id="KW-1133">Transmembrane helix</keyword>
<keyword evidence="7 9" id="KW-0472">Membrane</keyword>
<dbReference type="GO" id="GO:0022857">
    <property type="term" value="F:transmembrane transporter activity"/>
    <property type="evidence" value="ECO:0007669"/>
    <property type="project" value="InterPro"/>
</dbReference>
<dbReference type="Pfam" id="PF02653">
    <property type="entry name" value="BPD_transp_2"/>
    <property type="match status" value="1"/>
</dbReference>
<dbReference type="PANTHER" id="PTHR11795">
    <property type="entry name" value="BRANCHED-CHAIN AMINO ACID TRANSPORT SYSTEM PERMEASE PROTEIN LIVH"/>
    <property type="match status" value="1"/>
</dbReference>
<comment type="similarity">
    <text evidence="8">Belongs to the binding-protein-dependent transport system permease family. LivHM subfamily.</text>
</comment>
<evidence type="ECO:0000256" key="3">
    <source>
        <dbReference type="ARBA" id="ARBA00022475"/>
    </source>
</evidence>
<dbReference type="InterPro" id="IPR052157">
    <property type="entry name" value="BCAA_transport_permease"/>
</dbReference>
<evidence type="ECO:0000256" key="8">
    <source>
        <dbReference type="ARBA" id="ARBA00037998"/>
    </source>
</evidence>
<evidence type="ECO:0000256" key="1">
    <source>
        <dbReference type="ARBA" id="ARBA00004651"/>
    </source>
</evidence>
<gene>
    <name evidence="10" type="ORF">L602_001700000560</name>
</gene>
<evidence type="ECO:0000256" key="7">
    <source>
        <dbReference type="ARBA" id="ARBA00023136"/>
    </source>
</evidence>